<comment type="caution">
    <text evidence="1">The sequence shown here is derived from an EMBL/GenBank/DDBJ whole genome shotgun (WGS) entry which is preliminary data.</text>
</comment>
<evidence type="ECO:0000313" key="2">
    <source>
        <dbReference type="Proteomes" id="UP000503820"/>
    </source>
</evidence>
<keyword evidence="2" id="KW-1185">Reference proteome</keyword>
<dbReference type="AlphaFoldDB" id="A0A7J0BWI7"/>
<reference evidence="1 2" key="1">
    <citation type="submission" date="2020-05" db="EMBL/GenBank/DDBJ databases">
        <title>Draft genome sequence of Desulfovibrio psychrotolerans JS1T.</title>
        <authorList>
            <person name="Ueno A."/>
            <person name="Tamazawa S."/>
            <person name="Tamamura S."/>
            <person name="Murakami T."/>
            <person name="Kiyama T."/>
            <person name="Inomata H."/>
            <person name="Amano Y."/>
            <person name="Miyakawa K."/>
            <person name="Tamaki H."/>
            <person name="Naganuma T."/>
            <person name="Kaneko K."/>
        </authorList>
    </citation>
    <scope>NUCLEOTIDE SEQUENCE [LARGE SCALE GENOMIC DNA]</scope>
    <source>
        <strain evidence="1 2">JS1</strain>
    </source>
</reference>
<dbReference type="Proteomes" id="UP000503820">
    <property type="component" value="Unassembled WGS sequence"/>
</dbReference>
<dbReference type="EMBL" id="BLVP01000008">
    <property type="protein sequence ID" value="GFM37525.1"/>
    <property type="molecule type" value="Genomic_DNA"/>
</dbReference>
<gene>
    <name evidence="1" type="ORF">DSM19430T_22090</name>
</gene>
<organism evidence="1 2">
    <name type="scientific">Desulfovibrio psychrotolerans</name>
    <dbReference type="NCBI Taxonomy" id="415242"/>
    <lineage>
        <taxon>Bacteria</taxon>
        <taxon>Pseudomonadati</taxon>
        <taxon>Thermodesulfobacteriota</taxon>
        <taxon>Desulfovibrionia</taxon>
        <taxon>Desulfovibrionales</taxon>
        <taxon>Desulfovibrionaceae</taxon>
        <taxon>Desulfovibrio</taxon>
    </lineage>
</organism>
<protein>
    <submittedName>
        <fullName evidence="1">Uncharacterized protein</fullName>
    </submittedName>
</protein>
<name>A0A7J0BWI7_9BACT</name>
<dbReference type="RefSeq" id="WP_174410115.1">
    <property type="nucleotide sequence ID" value="NZ_BLVP01000008.1"/>
</dbReference>
<accession>A0A7J0BWI7</accession>
<evidence type="ECO:0000313" key="1">
    <source>
        <dbReference type="EMBL" id="GFM37525.1"/>
    </source>
</evidence>
<proteinExistence type="predicted"/>
<sequence>MTFKESVLYAIKRAHREKKDLVVGREDNRWEIRELADPKSDMLSPSIIVCGKGIKYPEHETLYAALVAQGA</sequence>